<name>A0A1I3EMH8_9GAMM</name>
<organism evidence="1 2">
    <name type="scientific">Modicisalibacter xianhensis</name>
    <dbReference type="NCBI Taxonomy" id="442341"/>
    <lineage>
        <taxon>Bacteria</taxon>
        <taxon>Pseudomonadati</taxon>
        <taxon>Pseudomonadota</taxon>
        <taxon>Gammaproteobacteria</taxon>
        <taxon>Oceanospirillales</taxon>
        <taxon>Halomonadaceae</taxon>
        <taxon>Modicisalibacter</taxon>
    </lineage>
</organism>
<proteinExistence type="predicted"/>
<sequence length="188" mass="20700">MASGKGDLVDYATLDSYAFGECRGLVHSDRASIEPLLSWHELRFHGGAGESLEGFSWQPGGYHLHNQGGAHHFAAARLIAGFFDPELHIKAPLTRHALNPEVALSILAAFDIFCEPEDHTMNEAFMKRMAAAQIPFATCAAPPPWQDGHRLLLFPRQHNKATAAADIFRAYGWLDVGAFLGRHAMLQQ</sequence>
<dbReference type="EMBL" id="FOPY01000014">
    <property type="protein sequence ID" value="SFI00186.1"/>
    <property type="molecule type" value="Genomic_DNA"/>
</dbReference>
<accession>A0A1I3EMH8</accession>
<evidence type="ECO:0000313" key="1">
    <source>
        <dbReference type="EMBL" id="SFI00186.1"/>
    </source>
</evidence>
<evidence type="ECO:0000313" key="2">
    <source>
        <dbReference type="Proteomes" id="UP000199040"/>
    </source>
</evidence>
<protein>
    <submittedName>
        <fullName evidence="1">Uncharacterized protein</fullName>
    </submittedName>
</protein>
<dbReference type="AlphaFoldDB" id="A0A1I3EMH8"/>
<gene>
    <name evidence="1" type="ORF">SAMN04487959_11456</name>
</gene>
<dbReference type="Proteomes" id="UP000199040">
    <property type="component" value="Unassembled WGS sequence"/>
</dbReference>
<reference evidence="1 2" key="1">
    <citation type="submission" date="2016-10" db="EMBL/GenBank/DDBJ databases">
        <authorList>
            <person name="de Groot N.N."/>
        </authorList>
    </citation>
    <scope>NUCLEOTIDE SEQUENCE [LARGE SCALE GENOMIC DNA]</scope>
    <source>
        <strain evidence="1 2">CGMCC 1.6848</strain>
    </source>
</reference>
<dbReference type="InterPro" id="IPR046507">
    <property type="entry name" value="DUF6685"/>
</dbReference>
<keyword evidence="2" id="KW-1185">Reference proteome</keyword>
<dbReference type="Pfam" id="PF20390">
    <property type="entry name" value="DUF6685"/>
    <property type="match status" value="1"/>
</dbReference>